<reference evidence="2 3" key="1">
    <citation type="submission" date="2013-11" db="EMBL/GenBank/DDBJ databases">
        <title>The Genome Sequence of Phytophthora parasitica P1976.</title>
        <authorList>
            <consortium name="The Broad Institute Genomics Platform"/>
            <person name="Russ C."/>
            <person name="Tyler B."/>
            <person name="Panabieres F."/>
            <person name="Shan W."/>
            <person name="Tripathy S."/>
            <person name="Grunwald N."/>
            <person name="Machado M."/>
            <person name="Johnson C.S."/>
            <person name="Walker B."/>
            <person name="Young S."/>
            <person name="Zeng Q."/>
            <person name="Gargeya S."/>
            <person name="Fitzgerald M."/>
            <person name="Haas B."/>
            <person name="Abouelleil A."/>
            <person name="Allen A.W."/>
            <person name="Alvarado L."/>
            <person name="Arachchi H.M."/>
            <person name="Berlin A.M."/>
            <person name="Chapman S.B."/>
            <person name="Gainer-Dewar J."/>
            <person name="Goldberg J."/>
            <person name="Griggs A."/>
            <person name="Gujja S."/>
            <person name="Hansen M."/>
            <person name="Howarth C."/>
            <person name="Imamovic A."/>
            <person name="Ireland A."/>
            <person name="Larimer J."/>
            <person name="McCowan C."/>
            <person name="Murphy C."/>
            <person name="Pearson M."/>
            <person name="Poon T.W."/>
            <person name="Priest M."/>
            <person name="Roberts A."/>
            <person name="Saif S."/>
            <person name="Shea T."/>
            <person name="Sisk P."/>
            <person name="Sykes S."/>
            <person name="Wortman J."/>
            <person name="Nusbaum C."/>
            <person name="Birren B."/>
        </authorList>
    </citation>
    <scope>NUCLEOTIDE SEQUENCE [LARGE SCALE GENOMIC DNA]</scope>
    <source>
        <strain evidence="2 3">P1976</strain>
    </source>
</reference>
<protein>
    <submittedName>
        <fullName evidence="2">Uncharacterized protein</fullName>
    </submittedName>
</protein>
<dbReference type="EMBL" id="ANJA01003397">
    <property type="protein sequence ID" value="ETO63828.1"/>
    <property type="molecule type" value="Genomic_DNA"/>
</dbReference>
<evidence type="ECO:0000256" key="1">
    <source>
        <dbReference type="SAM" id="MobiDB-lite"/>
    </source>
</evidence>
<sequence>MLTALLGSTSSSESKLWWTTLQKWSGSKLLTESVPQQLPKPPKKLQQNALRDRRPSHQ</sequence>
<organism evidence="2 3">
    <name type="scientific">Phytophthora nicotianae P1976</name>
    <dbReference type="NCBI Taxonomy" id="1317066"/>
    <lineage>
        <taxon>Eukaryota</taxon>
        <taxon>Sar</taxon>
        <taxon>Stramenopiles</taxon>
        <taxon>Oomycota</taxon>
        <taxon>Peronosporomycetes</taxon>
        <taxon>Peronosporales</taxon>
        <taxon>Peronosporaceae</taxon>
        <taxon>Phytophthora</taxon>
    </lineage>
</organism>
<name>A0A080ZB17_PHYNI</name>
<accession>A0A080ZB17</accession>
<dbReference type="Proteomes" id="UP000028582">
    <property type="component" value="Unassembled WGS sequence"/>
</dbReference>
<dbReference type="AlphaFoldDB" id="A0A080ZB17"/>
<feature type="region of interest" description="Disordered" evidence="1">
    <location>
        <begin position="32"/>
        <end position="58"/>
    </location>
</feature>
<proteinExistence type="predicted"/>
<gene>
    <name evidence="2" type="ORF">F444_18538</name>
</gene>
<evidence type="ECO:0000313" key="2">
    <source>
        <dbReference type="EMBL" id="ETO63828.1"/>
    </source>
</evidence>
<comment type="caution">
    <text evidence="2">The sequence shown here is derived from an EMBL/GenBank/DDBJ whole genome shotgun (WGS) entry which is preliminary data.</text>
</comment>
<evidence type="ECO:0000313" key="3">
    <source>
        <dbReference type="Proteomes" id="UP000028582"/>
    </source>
</evidence>